<organism evidence="7 8">
    <name type="scientific">Peptoniphilus koenoeneniae</name>
    <dbReference type="NCBI Taxonomy" id="507751"/>
    <lineage>
        <taxon>Bacteria</taxon>
        <taxon>Bacillati</taxon>
        <taxon>Bacillota</taxon>
        <taxon>Tissierellia</taxon>
        <taxon>Tissierellales</taxon>
        <taxon>Peptoniphilaceae</taxon>
        <taxon>Peptoniphilus</taxon>
    </lineage>
</organism>
<dbReference type="SUPFAM" id="SSF53822">
    <property type="entry name" value="Periplasmic binding protein-like I"/>
    <property type="match status" value="1"/>
</dbReference>
<proteinExistence type="inferred from homology"/>
<comment type="caution">
    <text evidence="7">The sequence shown here is derived from an EMBL/GenBank/DDBJ whole genome shotgun (WGS) entry which is preliminary data.</text>
</comment>
<keyword evidence="2" id="KW-0813">Transport</keyword>
<dbReference type="PANTHER" id="PTHR30483:SF6">
    <property type="entry name" value="PERIPLASMIC BINDING PROTEIN OF ABC TRANSPORTER FOR NATURAL AMINO ACIDS"/>
    <property type="match status" value="1"/>
</dbReference>
<evidence type="ECO:0000256" key="5">
    <source>
        <dbReference type="SAM" id="SignalP"/>
    </source>
</evidence>
<evidence type="ECO:0000313" key="7">
    <source>
        <dbReference type="EMBL" id="MDQ0274313.1"/>
    </source>
</evidence>
<feature type="domain" description="Leucine-binding protein" evidence="6">
    <location>
        <begin position="46"/>
        <end position="379"/>
    </location>
</feature>
<accession>A0ABU0ASY2</accession>
<feature type="signal peptide" evidence="5">
    <location>
        <begin position="1"/>
        <end position="23"/>
    </location>
</feature>
<sequence length="389" mass="41556">MKKKLAILLVLMTLLTACGSSSSQSNKSGGDTASKGETDSIIIRGIISKTGSVAVYGTSTEQGIQLAVDEINSNGGVGGKQIDYKSEDDRGDATESVTLYSKFVEEGANAILGPITSKPALAVAENSASDGIPILTPTGTMTSITENKDNVFRVCFTDPLQGKILANFAGQKLKAKSVAILNNSSDDYSKGVAEAFKEQAKSLGLEIVAEESYGAQDKDFKAQLTNISSKNPDVLLIPDYYENDVLIASQAKSIGLKSTIIGSDGWDGVLNVVAKGSESDIEGVYFTNHYSIDDKSEKVQNFVKTYKEKYNQDPSSFSALGYDAVYLYKEAFEKAKSMEYADIVEALKSVSIEGVTGNIKFGENNNPIKSAAIIKITDGKYAYDSTVEP</sequence>
<dbReference type="PROSITE" id="PS51257">
    <property type="entry name" value="PROKAR_LIPOPROTEIN"/>
    <property type="match status" value="1"/>
</dbReference>
<evidence type="ECO:0000256" key="1">
    <source>
        <dbReference type="ARBA" id="ARBA00010062"/>
    </source>
</evidence>
<keyword evidence="8" id="KW-1185">Reference proteome</keyword>
<dbReference type="InterPro" id="IPR028081">
    <property type="entry name" value="Leu-bd"/>
</dbReference>
<dbReference type="PANTHER" id="PTHR30483">
    <property type="entry name" value="LEUCINE-SPECIFIC-BINDING PROTEIN"/>
    <property type="match status" value="1"/>
</dbReference>
<dbReference type="EMBL" id="JAUSTN010000002">
    <property type="protein sequence ID" value="MDQ0274313.1"/>
    <property type="molecule type" value="Genomic_DNA"/>
</dbReference>
<keyword evidence="4" id="KW-0029">Amino-acid transport</keyword>
<dbReference type="InterPro" id="IPR028082">
    <property type="entry name" value="Peripla_BP_I"/>
</dbReference>
<reference evidence="7 8" key="1">
    <citation type="submission" date="2023-07" db="EMBL/GenBank/DDBJ databases">
        <title>Genomic Encyclopedia of Type Strains, Phase IV (KMG-IV): sequencing the most valuable type-strain genomes for metagenomic binning, comparative biology and taxonomic classification.</title>
        <authorList>
            <person name="Goeker M."/>
        </authorList>
    </citation>
    <scope>NUCLEOTIDE SEQUENCE [LARGE SCALE GENOMIC DNA]</scope>
    <source>
        <strain evidence="7 8">DSM 22616</strain>
    </source>
</reference>
<evidence type="ECO:0000259" key="6">
    <source>
        <dbReference type="Pfam" id="PF13458"/>
    </source>
</evidence>
<evidence type="ECO:0000256" key="2">
    <source>
        <dbReference type="ARBA" id="ARBA00022448"/>
    </source>
</evidence>
<gene>
    <name evidence="7" type="ORF">J2S72_000321</name>
</gene>
<evidence type="ECO:0000313" key="8">
    <source>
        <dbReference type="Proteomes" id="UP001236559"/>
    </source>
</evidence>
<dbReference type="PRINTS" id="PR00337">
    <property type="entry name" value="LEUILEVALBP"/>
</dbReference>
<evidence type="ECO:0000256" key="4">
    <source>
        <dbReference type="ARBA" id="ARBA00022970"/>
    </source>
</evidence>
<feature type="chain" id="PRO_5045488060" evidence="5">
    <location>
        <begin position="24"/>
        <end position="389"/>
    </location>
</feature>
<dbReference type="RefSeq" id="WP_307494869.1">
    <property type="nucleotide sequence ID" value="NZ_JAUSTN010000002.1"/>
</dbReference>
<dbReference type="InterPro" id="IPR000709">
    <property type="entry name" value="Leu_Ile_Val-bd"/>
</dbReference>
<comment type="similarity">
    <text evidence="1">Belongs to the leucine-binding protein family.</text>
</comment>
<protein>
    <submittedName>
        <fullName evidence="7">Branched-chain amino acid transport system substrate-binding protein</fullName>
    </submittedName>
</protein>
<evidence type="ECO:0000256" key="3">
    <source>
        <dbReference type="ARBA" id="ARBA00022729"/>
    </source>
</evidence>
<keyword evidence="3 5" id="KW-0732">Signal</keyword>
<dbReference type="CDD" id="cd06347">
    <property type="entry name" value="PBP1_ABC_LivK_ligand_binding-like"/>
    <property type="match status" value="1"/>
</dbReference>
<name>A0ABU0ASY2_9FIRM</name>
<dbReference type="Proteomes" id="UP001236559">
    <property type="component" value="Unassembled WGS sequence"/>
</dbReference>
<dbReference type="Pfam" id="PF13458">
    <property type="entry name" value="Peripla_BP_6"/>
    <property type="match status" value="1"/>
</dbReference>
<dbReference type="InterPro" id="IPR051010">
    <property type="entry name" value="BCAA_transport"/>
</dbReference>
<dbReference type="Gene3D" id="3.40.50.2300">
    <property type="match status" value="2"/>
</dbReference>